<reference evidence="3 4" key="1">
    <citation type="submission" date="2024-01" db="EMBL/GenBank/DDBJ databases">
        <title>The genomes of 5 underutilized Papilionoideae crops provide insights into root nodulation and disease resistance.</title>
        <authorList>
            <person name="Yuan L."/>
        </authorList>
    </citation>
    <scope>NUCLEOTIDE SEQUENCE [LARGE SCALE GENOMIC DNA]</scope>
    <source>
        <strain evidence="3">LY-2023</strain>
        <tissue evidence="3">Leaf</tissue>
    </source>
</reference>
<feature type="region of interest" description="Disordered" evidence="1">
    <location>
        <begin position="100"/>
        <end position="129"/>
    </location>
</feature>
<evidence type="ECO:0000259" key="2">
    <source>
        <dbReference type="PROSITE" id="PS51886"/>
    </source>
</evidence>
<dbReference type="Proteomes" id="UP001359559">
    <property type="component" value="Unassembled WGS sequence"/>
</dbReference>
<dbReference type="AlphaFoldDB" id="A0AAN9IHU9"/>
<dbReference type="PANTHER" id="PTHR23354:SF74">
    <property type="entry name" value="TLD-DOMAIN CONTAINING NUCLEOLAR PROTEIN"/>
    <property type="match status" value="1"/>
</dbReference>
<sequence length="312" mass="34450">MYTLKEKLTNKLSRFFAESPKSSSPSSQASSYSRKGECSSRYWSNIVPSVSSDGSRTSNHHPVSARYNYETVEQDGDLFDKYVNLSPTCNSKYLKKGISNDEDQASGKSSSSSEDFEEVNGQHSPINPTKTPLNFIDGSTFIYPELNDFFESCLPNIVKGCQRVLLYSTLKHGISLCTLLRNSAKLSGPGLLIVGDMQGAVFGGLLDCPLKPTAKRKYQGTNETFVFTTIYGQPRLFRPTGVNRYYYLCMNDMIAFGGGGSFALCLDGDLLTGTSGPSDTFGNMCLAHSPEFELKNVEFWGFRYASPYLMQG</sequence>
<dbReference type="EMBL" id="JAYKXN010000006">
    <property type="protein sequence ID" value="KAK7279189.1"/>
    <property type="molecule type" value="Genomic_DNA"/>
</dbReference>
<organism evidence="3 4">
    <name type="scientific">Clitoria ternatea</name>
    <name type="common">Butterfly pea</name>
    <dbReference type="NCBI Taxonomy" id="43366"/>
    <lineage>
        <taxon>Eukaryota</taxon>
        <taxon>Viridiplantae</taxon>
        <taxon>Streptophyta</taxon>
        <taxon>Embryophyta</taxon>
        <taxon>Tracheophyta</taxon>
        <taxon>Spermatophyta</taxon>
        <taxon>Magnoliopsida</taxon>
        <taxon>eudicotyledons</taxon>
        <taxon>Gunneridae</taxon>
        <taxon>Pentapetalae</taxon>
        <taxon>rosids</taxon>
        <taxon>fabids</taxon>
        <taxon>Fabales</taxon>
        <taxon>Fabaceae</taxon>
        <taxon>Papilionoideae</taxon>
        <taxon>50 kb inversion clade</taxon>
        <taxon>NPAAA clade</taxon>
        <taxon>indigoferoid/millettioid clade</taxon>
        <taxon>Phaseoleae</taxon>
        <taxon>Clitoria</taxon>
    </lineage>
</organism>
<proteinExistence type="predicted"/>
<feature type="domain" description="TLDc" evidence="2">
    <location>
        <begin position="140"/>
        <end position="303"/>
    </location>
</feature>
<protein>
    <recommendedName>
        <fullName evidence="2">TLDc domain-containing protein</fullName>
    </recommendedName>
</protein>
<accession>A0AAN9IHU9</accession>
<dbReference type="PANTHER" id="PTHR23354">
    <property type="entry name" value="NUCLEOLAR PROTEIN 7/ESTROGEN RECEPTOR COACTIVATOR-RELATED"/>
    <property type="match status" value="1"/>
</dbReference>
<gene>
    <name evidence="3" type="ORF">RJT34_24235</name>
</gene>
<keyword evidence="4" id="KW-1185">Reference proteome</keyword>
<dbReference type="InterPro" id="IPR006571">
    <property type="entry name" value="TLDc_dom"/>
</dbReference>
<dbReference type="Pfam" id="PF07534">
    <property type="entry name" value="TLD"/>
    <property type="match status" value="1"/>
</dbReference>
<feature type="region of interest" description="Disordered" evidence="1">
    <location>
        <begin position="15"/>
        <end position="39"/>
    </location>
</feature>
<evidence type="ECO:0000313" key="4">
    <source>
        <dbReference type="Proteomes" id="UP001359559"/>
    </source>
</evidence>
<dbReference type="SMART" id="SM00584">
    <property type="entry name" value="TLDc"/>
    <property type="match status" value="1"/>
</dbReference>
<name>A0AAN9IHU9_CLITE</name>
<evidence type="ECO:0000313" key="3">
    <source>
        <dbReference type="EMBL" id="KAK7279189.1"/>
    </source>
</evidence>
<feature type="compositionally biased region" description="Low complexity" evidence="1">
    <location>
        <begin position="19"/>
        <end position="33"/>
    </location>
</feature>
<dbReference type="PROSITE" id="PS51886">
    <property type="entry name" value="TLDC"/>
    <property type="match status" value="1"/>
</dbReference>
<evidence type="ECO:0000256" key="1">
    <source>
        <dbReference type="SAM" id="MobiDB-lite"/>
    </source>
</evidence>
<comment type="caution">
    <text evidence="3">The sequence shown here is derived from an EMBL/GenBank/DDBJ whole genome shotgun (WGS) entry which is preliminary data.</text>
</comment>